<accession>A0A9P8AMB7</accession>
<dbReference type="AlphaFoldDB" id="A0A9P8AMB7"/>
<organism evidence="2 3">
    <name type="scientific">Guyanagaster necrorhizus</name>
    <dbReference type="NCBI Taxonomy" id="856835"/>
    <lineage>
        <taxon>Eukaryota</taxon>
        <taxon>Fungi</taxon>
        <taxon>Dikarya</taxon>
        <taxon>Basidiomycota</taxon>
        <taxon>Agaricomycotina</taxon>
        <taxon>Agaricomycetes</taxon>
        <taxon>Agaricomycetidae</taxon>
        <taxon>Agaricales</taxon>
        <taxon>Marasmiineae</taxon>
        <taxon>Physalacriaceae</taxon>
        <taxon>Guyanagaster</taxon>
    </lineage>
</organism>
<sequence>MHFVRSHTNIPIPRVYFSFRWLSYRYVIMDRIPGVELDDVWRDMPLDGKIAIAAQLRGYFNQLRAIPPSASPTICSVTGGPFICSRLHADMEWCGPFQDEEHMNSQLRRLRPLEKFDEIVQASHRLVHPLVFTHNDFAPRNVMVKETPLGWKVTGVIDWECAGWLPSHWEYCKSLNWNCLNANCGSWNWEGWIPKILEPFDLEAEADRKLLPPPTFHVL</sequence>
<dbReference type="GO" id="GO:0016301">
    <property type="term" value="F:kinase activity"/>
    <property type="evidence" value="ECO:0007669"/>
    <property type="project" value="UniProtKB-KW"/>
</dbReference>
<name>A0A9P8AMB7_9AGAR</name>
<proteinExistence type="predicted"/>
<dbReference type="CDD" id="cd05120">
    <property type="entry name" value="APH_ChoK_like"/>
    <property type="match status" value="1"/>
</dbReference>
<gene>
    <name evidence="2" type="ORF">BT62DRAFT_956918</name>
</gene>
<dbReference type="PANTHER" id="PTHR21310">
    <property type="entry name" value="AMINOGLYCOSIDE PHOSPHOTRANSFERASE-RELATED-RELATED"/>
    <property type="match status" value="1"/>
</dbReference>
<evidence type="ECO:0000259" key="1">
    <source>
        <dbReference type="Pfam" id="PF01636"/>
    </source>
</evidence>
<dbReference type="Proteomes" id="UP000812287">
    <property type="component" value="Unassembled WGS sequence"/>
</dbReference>
<dbReference type="Gene3D" id="3.90.1200.10">
    <property type="match status" value="1"/>
</dbReference>
<reference evidence="2" key="1">
    <citation type="submission" date="2020-11" db="EMBL/GenBank/DDBJ databases">
        <title>Adaptations for nitrogen fixation in a non-lichenized fungal sporocarp promotes dispersal by wood-feeding termites.</title>
        <authorList>
            <consortium name="DOE Joint Genome Institute"/>
            <person name="Koch R.A."/>
            <person name="Yoon G."/>
            <person name="Arayal U."/>
            <person name="Lail K."/>
            <person name="Amirebrahimi M."/>
            <person name="Labutti K."/>
            <person name="Lipzen A."/>
            <person name="Riley R."/>
            <person name="Barry K."/>
            <person name="Henrissat B."/>
            <person name="Grigoriev I.V."/>
            <person name="Herr J.R."/>
            <person name="Aime M.C."/>
        </authorList>
    </citation>
    <scope>NUCLEOTIDE SEQUENCE</scope>
    <source>
        <strain evidence="2">MCA 3950</strain>
    </source>
</reference>
<dbReference type="PANTHER" id="PTHR21310:SF15">
    <property type="entry name" value="AMINOGLYCOSIDE PHOSPHOTRANSFERASE DOMAIN-CONTAINING PROTEIN"/>
    <property type="match status" value="1"/>
</dbReference>
<dbReference type="InterPro" id="IPR011009">
    <property type="entry name" value="Kinase-like_dom_sf"/>
</dbReference>
<dbReference type="EMBL" id="MU250570">
    <property type="protein sequence ID" value="KAG7440569.1"/>
    <property type="molecule type" value="Genomic_DNA"/>
</dbReference>
<protein>
    <submittedName>
        <fullName evidence="2">Kinase-like protein</fullName>
    </submittedName>
</protein>
<keyword evidence="3" id="KW-1185">Reference proteome</keyword>
<keyword evidence="2" id="KW-0418">Kinase</keyword>
<dbReference type="RefSeq" id="XP_043034069.1">
    <property type="nucleotide sequence ID" value="XM_043188394.1"/>
</dbReference>
<dbReference type="InterPro" id="IPR002575">
    <property type="entry name" value="Aminoglycoside_PTrfase"/>
</dbReference>
<dbReference type="GeneID" id="66110691"/>
<keyword evidence="2" id="KW-0808">Transferase</keyword>
<comment type="caution">
    <text evidence="2">The sequence shown here is derived from an EMBL/GenBank/DDBJ whole genome shotgun (WGS) entry which is preliminary data.</text>
</comment>
<dbReference type="InterPro" id="IPR051678">
    <property type="entry name" value="AGP_Transferase"/>
</dbReference>
<dbReference type="OrthoDB" id="8300194at2759"/>
<dbReference type="Pfam" id="PF01636">
    <property type="entry name" value="APH"/>
    <property type="match status" value="1"/>
</dbReference>
<dbReference type="SUPFAM" id="SSF56112">
    <property type="entry name" value="Protein kinase-like (PK-like)"/>
    <property type="match status" value="1"/>
</dbReference>
<feature type="domain" description="Aminoglycoside phosphotransferase" evidence="1">
    <location>
        <begin position="10"/>
        <end position="177"/>
    </location>
</feature>
<evidence type="ECO:0000313" key="2">
    <source>
        <dbReference type="EMBL" id="KAG7440569.1"/>
    </source>
</evidence>
<evidence type="ECO:0000313" key="3">
    <source>
        <dbReference type="Proteomes" id="UP000812287"/>
    </source>
</evidence>